<dbReference type="Proteomes" id="UP000001396">
    <property type="component" value="Unassembled WGS sequence"/>
</dbReference>
<dbReference type="InParanoid" id="D3BPJ8"/>
<dbReference type="RefSeq" id="XP_020428848.1">
    <property type="nucleotide sequence ID" value="XM_020580261.1"/>
</dbReference>
<dbReference type="EMBL" id="ADBJ01000044">
    <property type="protein sequence ID" value="EFA76716.1"/>
    <property type="molecule type" value="Genomic_DNA"/>
</dbReference>
<comment type="caution">
    <text evidence="1">The sequence shown here is derived from an EMBL/GenBank/DDBJ whole genome shotgun (WGS) entry which is preliminary data.</text>
</comment>
<evidence type="ECO:0000313" key="1">
    <source>
        <dbReference type="EMBL" id="EFA76716.1"/>
    </source>
</evidence>
<reference evidence="1 2" key="1">
    <citation type="journal article" date="2011" name="Genome Res.">
        <title>Phylogeny-wide analysis of social amoeba genomes highlights ancient origins for complex intercellular communication.</title>
        <authorList>
            <person name="Heidel A.J."/>
            <person name="Lawal H.M."/>
            <person name="Felder M."/>
            <person name="Schilde C."/>
            <person name="Helps N.R."/>
            <person name="Tunggal B."/>
            <person name="Rivero F."/>
            <person name="John U."/>
            <person name="Schleicher M."/>
            <person name="Eichinger L."/>
            <person name="Platzer M."/>
            <person name="Noegel A.A."/>
            <person name="Schaap P."/>
            <person name="Gloeckner G."/>
        </authorList>
    </citation>
    <scope>NUCLEOTIDE SEQUENCE [LARGE SCALE GENOMIC DNA]</scope>
    <source>
        <strain evidence="2">ATCC 26659 / Pp 5 / PN500</strain>
    </source>
</reference>
<keyword evidence="2" id="KW-1185">Reference proteome</keyword>
<dbReference type="AlphaFoldDB" id="D3BPJ8"/>
<gene>
    <name evidence="1" type="ORF">PPL_09467</name>
</gene>
<evidence type="ECO:0000313" key="2">
    <source>
        <dbReference type="Proteomes" id="UP000001396"/>
    </source>
</evidence>
<dbReference type="GeneID" id="31364942"/>
<name>D3BPJ8_HETP5</name>
<protein>
    <submittedName>
        <fullName evidence="1">Uncharacterized protein</fullName>
    </submittedName>
</protein>
<sequence>MENRSITSKVRSNNNYNNNTGNIFLVISLFLLLNVWSVDAGAHNAPVLRFSKNLMTLPNAERLQLGCVGGTAKSTNEEPNYIFCVSTEDDIFSPKAKYKCQNPNPSGSSTTSHFNVVCKRDKNDFKEYTFGDDHPCYLEYHVDWIQWNQNSLMIKGLR</sequence>
<organism evidence="1 2">
    <name type="scientific">Heterostelium pallidum (strain ATCC 26659 / Pp 5 / PN500)</name>
    <name type="common">Cellular slime mold</name>
    <name type="synonym">Polysphondylium pallidum</name>
    <dbReference type="NCBI Taxonomy" id="670386"/>
    <lineage>
        <taxon>Eukaryota</taxon>
        <taxon>Amoebozoa</taxon>
        <taxon>Evosea</taxon>
        <taxon>Eumycetozoa</taxon>
        <taxon>Dictyostelia</taxon>
        <taxon>Acytosteliales</taxon>
        <taxon>Acytosteliaceae</taxon>
        <taxon>Heterostelium</taxon>
    </lineage>
</organism>
<accession>D3BPJ8</accession>
<proteinExistence type="predicted"/>